<keyword evidence="3" id="KW-1185">Reference proteome</keyword>
<feature type="chain" id="PRO_5039903750" description="Rapid ALkalinization Factor" evidence="1">
    <location>
        <begin position="30"/>
        <end position="118"/>
    </location>
</feature>
<dbReference type="Proteomes" id="UP000215914">
    <property type="component" value="Unassembled WGS sequence"/>
</dbReference>
<evidence type="ECO:0008006" key="4">
    <source>
        <dbReference type="Google" id="ProtNLM"/>
    </source>
</evidence>
<gene>
    <name evidence="2" type="ORF">HanXRQr2_Chr09g0400541</name>
</gene>
<comment type="caution">
    <text evidence="2">The sequence shown here is derived from an EMBL/GenBank/DDBJ whole genome shotgun (WGS) entry which is preliminary data.</text>
</comment>
<evidence type="ECO:0000256" key="1">
    <source>
        <dbReference type="SAM" id="SignalP"/>
    </source>
</evidence>
<name>A0A9K3N9Z4_HELAN</name>
<sequence length="118" mass="12914">MFKGRSFTTTILLSLSFILIITIIKDADGSTEACYHGTTAECQVFNKADQEMLMDTQEHRQILETTYSDSLASNGGNGKFISYKSLDPGQQACSSGNCPAKGVVDPGRRCKNNNYSCR</sequence>
<reference evidence="2" key="2">
    <citation type="submission" date="2020-06" db="EMBL/GenBank/DDBJ databases">
        <title>Helianthus annuus Genome sequencing and assembly Release 2.</title>
        <authorList>
            <person name="Gouzy J."/>
            <person name="Langlade N."/>
            <person name="Munos S."/>
        </authorList>
    </citation>
    <scope>NUCLEOTIDE SEQUENCE</scope>
    <source>
        <tissue evidence="2">Leaves</tissue>
    </source>
</reference>
<evidence type="ECO:0000313" key="2">
    <source>
        <dbReference type="EMBL" id="KAF5791948.1"/>
    </source>
</evidence>
<organism evidence="2 3">
    <name type="scientific">Helianthus annuus</name>
    <name type="common">Common sunflower</name>
    <dbReference type="NCBI Taxonomy" id="4232"/>
    <lineage>
        <taxon>Eukaryota</taxon>
        <taxon>Viridiplantae</taxon>
        <taxon>Streptophyta</taxon>
        <taxon>Embryophyta</taxon>
        <taxon>Tracheophyta</taxon>
        <taxon>Spermatophyta</taxon>
        <taxon>Magnoliopsida</taxon>
        <taxon>eudicotyledons</taxon>
        <taxon>Gunneridae</taxon>
        <taxon>Pentapetalae</taxon>
        <taxon>asterids</taxon>
        <taxon>campanulids</taxon>
        <taxon>Asterales</taxon>
        <taxon>Asteraceae</taxon>
        <taxon>Asteroideae</taxon>
        <taxon>Heliantheae alliance</taxon>
        <taxon>Heliantheae</taxon>
        <taxon>Helianthus</taxon>
    </lineage>
</organism>
<dbReference type="AlphaFoldDB" id="A0A9K3N9Z4"/>
<protein>
    <recommendedName>
        <fullName evidence="4">Rapid ALkalinization Factor</fullName>
    </recommendedName>
</protein>
<evidence type="ECO:0000313" key="3">
    <source>
        <dbReference type="Proteomes" id="UP000215914"/>
    </source>
</evidence>
<dbReference type="EMBL" id="MNCJ02000324">
    <property type="protein sequence ID" value="KAF5791948.1"/>
    <property type="molecule type" value="Genomic_DNA"/>
</dbReference>
<reference evidence="2" key="1">
    <citation type="journal article" date="2017" name="Nature">
        <title>The sunflower genome provides insights into oil metabolism, flowering and Asterid evolution.</title>
        <authorList>
            <person name="Badouin H."/>
            <person name="Gouzy J."/>
            <person name="Grassa C.J."/>
            <person name="Murat F."/>
            <person name="Staton S.E."/>
            <person name="Cottret L."/>
            <person name="Lelandais-Briere C."/>
            <person name="Owens G.L."/>
            <person name="Carrere S."/>
            <person name="Mayjonade B."/>
            <person name="Legrand L."/>
            <person name="Gill N."/>
            <person name="Kane N.C."/>
            <person name="Bowers J.E."/>
            <person name="Hubner S."/>
            <person name="Bellec A."/>
            <person name="Berard A."/>
            <person name="Berges H."/>
            <person name="Blanchet N."/>
            <person name="Boniface M.C."/>
            <person name="Brunel D."/>
            <person name="Catrice O."/>
            <person name="Chaidir N."/>
            <person name="Claudel C."/>
            <person name="Donnadieu C."/>
            <person name="Faraut T."/>
            <person name="Fievet G."/>
            <person name="Helmstetter N."/>
            <person name="King M."/>
            <person name="Knapp S.J."/>
            <person name="Lai Z."/>
            <person name="Le Paslier M.C."/>
            <person name="Lippi Y."/>
            <person name="Lorenzon L."/>
            <person name="Mandel J.R."/>
            <person name="Marage G."/>
            <person name="Marchand G."/>
            <person name="Marquand E."/>
            <person name="Bret-Mestries E."/>
            <person name="Morien E."/>
            <person name="Nambeesan S."/>
            <person name="Nguyen T."/>
            <person name="Pegot-Espagnet P."/>
            <person name="Pouilly N."/>
            <person name="Raftis F."/>
            <person name="Sallet E."/>
            <person name="Schiex T."/>
            <person name="Thomas J."/>
            <person name="Vandecasteele C."/>
            <person name="Vares D."/>
            <person name="Vear F."/>
            <person name="Vautrin S."/>
            <person name="Crespi M."/>
            <person name="Mangin B."/>
            <person name="Burke J.M."/>
            <person name="Salse J."/>
            <person name="Munos S."/>
            <person name="Vincourt P."/>
            <person name="Rieseberg L.H."/>
            <person name="Langlade N.B."/>
        </authorList>
    </citation>
    <scope>NUCLEOTIDE SEQUENCE</scope>
    <source>
        <tissue evidence="2">Leaves</tissue>
    </source>
</reference>
<dbReference type="Gramene" id="mRNA:HanXRQr2_Chr09g0400541">
    <property type="protein sequence ID" value="CDS:HanXRQr2_Chr09g0400541.1"/>
    <property type="gene ID" value="HanXRQr2_Chr09g0400541"/>
</dbReference>
<accession>A0A9K3N9Z4</accession>
<proteinExistence type="predicted"/>
<keyword evidence="1" id="KW-0732">Signal</keyword>
<feature type="signal peptide" evidence="1">
    <location>
        <begin position="1"/>
        <end position="29"/>
    </location>
</feature>